<evidence type="ECO:0000256" key="1">
    <source>
        <dbReference type="ARBA" id="ARBA00004141"/>
    </source>
</evidence>
<feature type="transmembrane region" description="Helical" evidence="5">
    <location>
        <begin position="270"/>
        <end position="303"/>
    </location>
</feature>
<dbReference type="EMBL" id="VLXZ01000001">
    <property type="protein sequence ID" value="TSB48536.1"/>
    <property type="molecule type" value="Genomic_DNA"/>
</dbReference>
<feature type="transmembrane region" description="Helical" evidence="5">
    <location>
        <begin position="113"/>
        <end position="133"/>
    </location>
</feature>
<comment type="caution">
    <text evidence="7">The sequence shown here is derived from an EMBL/GenBank/DDBJ whole genome shotgun (WGS) entry which is preliminary data.</text>
</comment>
<keyword evidence="3 5" id="KW-1133">Transmembrane helix</keyword>
<evidence type="ECO:0000256" key="2">
    <source>
        <dbReference type="ARBA" id="ARBA00022692"/>
    </source>
</evidence>
<feature type="transmembrane region" description="Helical" evidence="5">
    <location>
        <begin position="187"/>
        <end position="208"/>
    </location>
</feature>
<evidence type="ECO:0000313" key="7">
    <source>
        <dbReference type="EMBL" id="TSB48536.1"/>
    </source>
</evidence>
<feature type="transmembrane region" description="Helical" evidence="5">
    <location>
        <begin position="21"/>
        <end position="54"/>
    </location>
</feature>
<evidence type="ECO:0000313" key="8">
    <source>
        <dbReference type="Proteomes" id="UP000318521"/>
    </source>
</evidence>
<name>A0A554A4D4_9BACI</name>
<dbReference type="InterPro" id="IPR007016">
    <property type="entry name" value="O-antigen_ligase-rel_domated"/>
</dbReference>
<feature type="transmembrane region" description="Helical" evidence="5">
    <location>
        <begin position="403"/>
        <end position="422"/>
    </location>
</feature>
<accession>A0A554A4D4</accession>
<feature type="transmembrane region" description="Helical" evidence="5">
    <location>
        <begin position="74"/>
        <end position="101"/>
    </location>
</feature>
<feature type="transmembrane region" description="Helical" evidence="5">
    <location>
        <begin position="309"/>
        <end position="329"/>
    </location>
</feature>
<dbReference type="AlphaFoldDB" id="A0A554A4D4"/>
<evidence type="ECO:0000256" key="3">
    <source>
        <dbReference type="ARBA" id="ARBA00022989"/>
    </source>
</evidence>
<keyword evidence="4 5" id="KW-0472">Membrane</keyword>
<evidence type="ECO:0000259" key="6">
    <source>
        <dbReference type="Pfam" id="PF04932"/>
    </source>
</evidence>
<sequence>MVGLMLMIHRTINGMNSERMIIVLGGFIVGLCTITLEMHSFLLLAIPILIFLIIQSRYLLYSFLMFLPFTKVLSANIGGISFTIADLLVGFMFLVVFLHALQFKKISLENNDANKILLLKLFFIGLGFISSFYMASNLMHSPSLPAWALGENLYTIALSTNVRSFIPLFVLYIMFKFMNSVDKYKTTIKYTVIGSFLSCIYGVYEFIIKQLDLGFGYLLPGHANEILYFEGFNRLSGTFGEPGYFAGFIVISLILTLHSRSLKIFRQPFIICLLLVQIFCLVMTFSTVGMLSLILVLFILSLFRFKEQTIIILVPLAIFLFLVLQIEIINDVVSKPLNSESASSVDRSATAVAGFNMFLDYPILGIGPGNFGLLFNEYMPTWGIPNVNEAIANNVYVDLLSSYGVLGLILILGFIFILIRNLIHVFLTDTKRVFSPYMISALASLLVIVVAYPTYRYAFLWVVVSLLIVSKQMNDQYRKESQRL</sequence>
<evidence type="ECO:0000256" key="4">
    <source>
        <dbReference type="ARBA" id="ARBA00023136"/>
    </source>
</evidence>
<gene>
    <name evidence="7" type="ORF">FN960_03000</name>
</gene>
<keyword evidence="2 5" id="KW-0812">Transmembrane</keyword>
<dbReference type="PANTHER" id="PTHR37422:SF13">
    <property type="entry name" value="LIPOPOLYSACCHARIDE BIOSYNTHESIS PROTEIN PA4999-RELATED"/>
    <property type="match status" value="1"/>
</dbReference>
<feature type="transmembrane region" description="Helical" evidence="5">
    <location>
        <begin position="458"/>
        <end position="474"/>
    </location>
</feature>
<organism evidence="7 8">
    <name type="scientific">Alkalicoccobacillus porphyridii</name>
    <dbReference type="NCBI Taxonomy" id="2597270"/>
    <lineage>
        <taxon>Bacteria</taxon>
        <taxon>Bacillati</taxon>
        <taxon>Bacillota</taxon>
        <taxon>Bacilli</taxon>
        <taxon>Bacillales</taxon>
        <taxon>Bacillaceae</taxon>
        <taxon>Alkalicoccobacillus</taxon>
    </lineage>
</organism>
<dbReference type="PANTHER" id="PTHR37422">
    <property type="entry name" value="TEICHURONIC ACID BIOSYNTHESIS PROTEIN TUAE"/>
    <property type="match status" value="1"/>
</dbReference>
<dbReference type="Pfam" id="PF04932">
    <property type="entry name" value="Wzy_C"/>
    <property type="match status" value="1"/>
</dbReference>
<dbReference type="GO" id="GO:0016020">
    <property type="term" value="C:membrane"/>
    <property type="evidence" value="ECO:0007669"/>
    <property type="project" value="UniProtKB-SubCell"/>
</dbReference>
<dbReference type="Proteomes" id="UP000318521">
    <property type="component" value="Unassembled WGS sequence"/>
</dbReference>
<comment type="subcellular location">
    <subcellularLocation>
        <location evidence="1">Membrane</location>
        <topology evidence="1">Multi-pass membrane protein</topology>
    </subcellularLocation>
</comment>
<protein>
    <recommendedName>
        <fullName evidence="6">O-antigen ligase-related domain-containing protein</fullName>
    </recommendedName>
</protein>
<keyword evidence="8" id="KW-1185">Reference proteome</keyword>
<feature type="domain" description="O-antigen ligase-related" evidence="6">
    <location>
        <begin position="273"/>
        <end position="412"/>
    </location>
</feature>
<proteinExistence type="predicted"/>
<feature type="transmembrane region" description="Helical" evidence="5">
    <location>
        <begin position="153"/>
        <end position="175"/>
    </location>
</feature>
<reference evidence="7 8" key="1">
    <citation type="submission" date="2019-07" db="EMBL/GenBank/DDBJ databases">
        <authorList>
            <person name="Park Y.J."/>
            <person name="Jeong S.E."/>
            <person name="Jung H.S."/>
        </authorList>
    </citation>
    <scope>NUCLEOTIDE SEQUENCE [LARGE SCALE GENOMIC DNA]</scope>
    <source>
        <strain evidence="8">P16(2019)</strain>
    </source>
</reference>
<dbReference type="OrthoDB" id="104748at2"/>
<feature type="transmembrane region" description="Helical" evidence="5">
    <location>
        <begin position="242"/>
        <end position="258"/>
    </location>
</feature>
<dbReference type="InterPro" id="IPR051533">
    <property type="entry name" value="WaaL-like"/>
</dbReference>
<evidence type="ECO:0000256" key="5">
    <source>
        <dbReference type="SAM" id="Phobius"/>
    </source>
</evidence>